<gene>
    <name evidence="2" type="ordered locus">P9303_03601</name>
</gene>
<dbReference type="PANTHER" id="PTHR33387:SF3">
    <property type="entry name" value="DUF985 DOMAIN-CONTAINING PROTEIN"/>
    <property type="match status" value="1"/>
</dbReference>
<accession>A2C6K2</accession>
<dbReference type="EMBL" id="CP000554">
    <property type="protein sequence ID" value="ABM77112.1"/>
    <property type="molecule type" value="Genomic_DNA"/>
</dbReference>
<dbReference type="InterPro" id="IPR011051">
    <property type="entry name" value="RmlC_Cupin_sf"/>
</dbReference>
<dbReference type="Proteomes" id="UP000002274">
    <property type="component" value="Chromosome"/>
</dbReference>
<protein>
    <submittedName>
        <fullName evidence="2">Uncharacterized conserved protein</fullName>
    </submittedName>
</protein>
<dbReference type="Pfam" id="PF06172">
    <property type="entry name" value="Cupin_5"/>
    <property type="match status" value="1"/>
</dbReference>
<evidence type="ECO:0000313" key="3">
    <source>
        <dbReference type="Proteomes" id="UP000002274"/>
    </source>
</evidence>
<dbReference type="BioCyc" id="PMAR59922:G1G80-338-MONOMER"/>
<feature type="domain" description="DUF985" evidence="1">
    <location>
        <begin position="12"/>
        <end position="140"/>
    </location>
</feature>
<organism evidence="2 3">
    <name type="scientific">Prochlorococcus marinus (strain MIT 9303)</name>
    <dbReference type="NCBI Taxonomy" id="59922"/>
    <lineage>
        <taxon>Bacteria</taxon>
        <taxon>Bacillati</taxon>
        <taxon>Cyanobacteriota</taxon>
        <taxon>Cyanophyceae</taxon>
        <taxon>Synechococcales</taxon>
        <taxon>Prochlorococcaceae</taxon>
        <taxon>Prochlorococcus</taxon>
    </lineage>
</organism>
<dbReference type="Gene3D" id="2.60.120.10">
    <property type="entry name" value="Jelly Rolls"/>
    <property type="match status" value="1"/>
</dbReference>
<sequence length="157" mass="17847">MDQLKDNSILTLIDQFQLSPHPEGGWYREVIRSGLTVKRSDGHQRNAITGIIFLLGKDDKSCWHRVDGADEIWIHLQGSPLSLWRLDPNSNEIVRLKLDTAQPMQMIPAGFWQAACSQGSYTLVSCCVSPGFDFDDFKMLRDIPKECWPEEALSELI</sequence>
<proteinExistence type="predicted"/>
<dbReference type="CDD" id="cd06121">
    <property type="entry name" value="cupin_YML079wp"/>
    <property type="match status" value="1"/>
</dbReference>
<dbReference type="InterPro" id="IPR014710">
    <property type="entry name" value="RmlC-like_jellyroll"/>
</dbReference>
<evidence type="ECO:0000259" key="1">
    <source>
        <dbReference type="Pfam" id="PF06172"/>
    </source>
</evidence>
<dbReference type="InterPro" id="IPR039935">
    <property type="entry name" value="YML079W-like"/>
</dbReference>
<dbReference type="InterPro" id="IPR009327">
    <property type="entry name" value="Cupin_DUF985"/>
</dbReference>
<dbReference type="SUPFAM" id="SSF51182">
    <property type="entry name" value="RmlC-like cupins"/>
    <property type="match status" value="1"/>
</dbReference>
<dbReference type="HOGENOM" id="CLU_088365_1_1_3"/>
<name>A2C6K2_PROM3</name>
<dbReference type="AlphaFoldDB" id="A2C6K2"/>
<dbReference type="KEGG" id="pmf:P9303_03601"/>
<reference evidence="2 3" key="1">
    <citation type="journal article" date="2007" name="PLoS Genet.">
        <title>Patterns and implications of gene gain and loss in the evolution of Prochlorococcus.</title>
        <authorList>
            <person name="Kettler G.C."/>
            <person name="Martiny A.C."/>
            <person name="Huang K."/>
            <person name="Zucker J."/>
            <person name="Coleman M.L."/>
            <person name="Rodrigue S."/>
            <person name="Chen F."/>
            <person name="Lapidus A."/>
            <person name="Ferriera S."/>
            <person name="Johnson J."/>
            <person name="Steglich C."/>
            <person name="Church G.M."/>
            <person name="Richardson P."/>
            <person name="Chisholm S.W."/>
        </authorList>
    </citation>
    <scope>NUCLEOTIDE SEQUENCE [LARGE SCALE GENOMIC DNA]</scope>
    <source>
        <strain evidence="2 3">MIT 9303</strain>
    </source>
</reference>
<evidence type="ECO:0000313" key="2">
    <source>
        <dbReference type="EMBL" id="ABM77112.1"/>
    </source>
</evidence>
<dbReference type="PANTHER" id="PTHR33387">
    <property type="entry name" value="RMLC-LIKE JELLY ROLL FOLD PROTEIN"/>
    <property type="match status" value="1"/>
</dbReference>